<dbReference type="Proteomes" id="UP000184139">
    <property type="component" value="Unassembled WGS sequence"/>
</dbReference>
<dbReference type="EMBL" id="FQXS01000001">
    <property type="protein sequence ID" value="SHH37223.1"/>
    <property type="molecule type" value="Genomic_DNA"/>
</dbReference>
<proteinExistence type="predicted"/>
<name>A0A1M5SH48_9BACT</name>
<gene>
    <name evidence="1" type="ORF">SAMN02745124_00321</name>
</gene>
<dbReference type="RefSeq" id="WP_153307067.1">
    <property type="nucleotide sequence ID" value="NZ_FQXS01000001.1"/>
</dbReference>
<dbReference type="AlphaFoldDB" id="A0A1M5SH48"/>
<keyword evidence="2" id="KW-1185">Reference proteome</keyword>
<organism evidence="1 2">
    <name type="scientific">Desulfofustis glycolicus DSM 9705</name>
    <dbReference type="NCBI Taxonomy" id="1121409"/>
    <lineage>
        <taxon>Bacteria</taxon>
        <taxon>Pseudomonadati</taxon>
        <taxon>Thermodesulfobacteriota</taxon>
        <taxon>Desulfobulbia</taxon>
        <taxon>Desulfobulbales</taxon>
        <taxon>Desulfocapsaceae</taxon>
        <taxon>Desulfofustis</taxon>
    </lineage>
</organism>
<evidence type="ECO:0000313" key="1">
    <source>
        <dbReference type="EMBL" id="SHH37223.1"/>
    </source>
</evidence>
<evidence type="ECO:0000313" key="2">
    <source>
        <dbReference type="Proteomes" id="UP000184139"/>
    </source>
</evidence>
<accession>A0A1M5SH48</accession>
<sequence>MLHIRYIFRTLAFDRWLQRELRHIDDHDQKQLFMSALNRVLRTKRRLIKRETAS</sequence>
<dbReference type="STRING" id="1121409.SAMN02745124_00321"/>
<reference evidence="1 2" key="1">
    <citation type="submission" date="2016-11" db="EMBL/GenBank/DDBJ databases">
        <authorList>
            <person name="Jaros S."/>
            <person name="Januszkiewicz K."/>
            <person name="Wedrychowicz H."/>
        </authorList>
    </citation>
    <scope>NUCLEOTIDE SEQUENCE [LARGE SCALE GENOMIC DNA]</scope>
    <source>
        <strain evidence="1 2">DSM 9705</strain>
    </source>
</reference>
<protein>
    <submittedName>
        <fullName evidence="1">Uncharacterized protein</fullName>
    </submittedName>
</protein>